<reference evidence="1 2" key="1">
    <citation type="submission" date="2019-08" db="EMBL/GenBank/DDBJ databases">
        <title>Draft genome sequence of Ulvibacter marinus type strain NBRC 109484.</title>
        <authorList>
            <person name="Kawano K."/>
            <person name="Ushijima N."/>
            <person name="Kihara M."/>
            <person name="Itoh H."/>
        </authorList>
    </citation>
    <scope>NUCLEOTIDE SEQUENCE [LARGE SCALE GENOMIC DNA]</scope>
    <source>
        <strain evidence="1 2">NBRC 109484</strain>
    </source>
</reference>
<gene>
    <name evidence="1" type="ORF">ULMA_20300</name>
</gene>
<dbReference type="PANTHER" id="PTHR35866:SF1">
    <property type="entry name" value="YKGJ FAMILY CYSTEINE CLUSTER PROTEIN"/>
    <property type="match status" value="1"/>
</dbReference>
<proteinExistence type="predicted"/>
<dbReference type="Pfam" id="PF03692">
    <property type="entry name" value="CxxCxxCC"/>
    <property type="match status" value="1"/>
</dbReference>
<accession>A0A5J4IZH6</accession>
<dbReference type="AlphaFoldDB" id="A0A5J4IZH6"/>
<protein>
    <submittedName>
        <fullName evidence="1">Fe-S oxidoreductase</fullName>
    </submittedName>
</protein>
<dbReference type="EMBL" id="BKCG01000005">
    <property type="protein sequence ID" value="GER59922.1"/>
    <property type="molecule type" value="Genomic_DNA"/>
</dbReference>
<dbReference type="PANTHER" id="PTHR35866">
    <property type="entry name" value="PUTATIVE-RELATED"/>
    <property type="match status" value="1"/>
</dbReference>
<organism evidence="1 2">
    <name type="scientific">Patiriisocius marinus</name>
    <dbReference type="NCBI Taxonomy" id="1397112"/>
    <lineage>
        <taxon>Bacteria</taxon>
        <taxon>Pseudomonadati</taxon>
        <taxon>Bacteroidota</taxon>
        <taxon>Flavobacteriia</taxon>
        <taxon>Flavobacteriales</taxon>
        <taxon>Flavobacteriaceae</taxon>
        <taxon>Patiriisocius</taxon>
    </lineage>
</organism>
<dbReference type="OrthoDB" id="665764at2"/>
<dbReference type="InterPro" id="IPR005358">
    <property type="entry name" value="Puta_zinc/iron-chelating_dom"/>
</dbReference>
<evidence type="ECO:0000313" key="1">
    <source>
        <dbReference type="EMBL" id="GER59922.1"/>
    </source>
</evidence>
<dbReference type="RefSeq" id="WP_151674386.1">
    <property type="nucleotide sequence ID" value="NZ_BKCG01000005.1"/>
</dbReference>
<evidence type="ECO:0000313" key="2">
    <source>
        <dbReference type="Proteomes" id="UP000326509"/>
    </source>
</evidence>
<name>A0A5J4IZH6_9FLAO</name>
<keyword evidence="2" id="KW-1185">Reference proteome</keyword>
<comment type="caution">
    <text evidence="1">The sequence shown here is derived from an EMBL/GenBank/DDBJ whole genome shotgun (WGS) entry which is preliminary data.</text>
</comment>
<sequence>MQDIIDGLPKKAKDKHKDNKKYFTKLKNRPPKNLDTVMVELHDAEFEKTDCLECANCCKTTSPIFTTKDITRISKHFRIKDQRFIETYLAVDSDNFFVLKTAPCTFLADDNTCSIYEVRPKACQEFPHTNRRDFHKISELTLNNVAICPAAFNIVEAMKKTIGLGKNPKGQKYKFNGRD</sequence>
<dbReference type="Proteomes" id="UP000326509">
    <property type="component" value="Unassembled WGS sequence"/>
</dbReference>